<evidence type="ECO:0000256" key="1">
    <source>
        <dbReference type="ARBA" id="ARBA00003954"/>
    </source>
</evidence>
<dbReference type="EC" id="7.2.2.14" evidence="4"/>
<feature type="transmembrane region" description="Helical" evidence="18">
    <location>
        <begin position="798"/>
        <end position="821"/>
    </location>
</feature>
<dbReference type="EMBL" id="MJUW02000082">
    <property type="protein sequence ID" value="OQD45605.1"/>
    <property type="molecule type" value="Genomic_DNA"/>
</dbReference>
<dbReference type="NCBIfam" id="TIGR01494">
    <property type="entry name" value="ATPase_P-type"/>
    <property type="match status" value="2"/>
</dbReference>
<dbReference type="Pfam" id="PF00689">
    <property type="entry name" value="Cation_ATPase_C"/>
    <property type="match status" value="1"/>
</dbReference>
<evidence type="ECO:0000256" key="2">
    <source>
        <dbReference type="ARBA" id="ARBA00004429"/>
    </source>
</evidence>
<evidence type="ECO:0000313" key="20">
    <source>
        <dbReference type="EMBL" id="OQD45605.1"/>
    </source>
</evidence>
<feature type="transmembrane region" description="Helical" evidence="18">
    <location>
        <begin position="774"/>
        <end position="792"/>
    </location>
</feature>
<feature type="transmembrane region" description="Helical" evidence="18">
    <location>
        <begin position="262"/>
        <end position="287"/>
    </location>
</feature>
<name>A0A1V6LZQ3_9BACT</name>
<comment type="caution">
    <text evidence="20">The sequence shown here is derived from an EMBL/GenBank/DDBJ whole genome shotgun (WGS) entry which is preliminary data.</text>
</comment>
<dbReference type="Gene3D" id="2.70.150.10">
    <property type="entry name" value="Calcium-transporting ATPase, cytoplasmic transduction domain A"/>
    <property type="match status" value="1"/>
</dbReference>
<evidence type="ECO:0000256" key="7">
    <source>
        <dbReference type="ARBA" id="ARBA00022519"/>
    </source>
</evidence>
<dbReference type="InterPro" id="IPR023298">
    <property type="entry name" value="ATPase_P-typ_TM_dom_sf"/>
</dbReference>
<evidence type="ECO:0000256" key="14">
    <source>
        <dbReference type="ARBA" id="ARBA00022989"/>
    </source>
</evidence>
<feature type="domain" description="Cation-transporting P-type ATPase N-terminal" evidence="19">
    <location>
        <begin position="1"/>
        <end position="70"/>
    </location>
</feature>
<keyword evidence="13" id="KW-1278">Translocase</keyword>
<dbReference type="PANTHER" id="PTHR42861">
    <property type="entry name" value="CALCIUM-TRANSPORTING ATPASE"/>
    <property type="match status" value="1"/>
</dbReference>
<feature type="transmembrane region" description="Helical" evidence="18">
    <location>
        <begin position="42"/>
        <end position="65"/>
    </location>
</feature>
<dbReference type="InterPro" id="IPR006415">
    <property type="entry name" value="P-type_ATPase_IIIB"/>
</dbReference>
<keyword evidence="8" id="KW-0597">Phosphoprotein</keyword>
<dbReference type="SFLD" id="SFLDF00027">
    <property type="entry name" value="p-type_atpase"/>
    <property type="match status" value="1"/>
</dbReference>
<comment type="function">
    <text evidence="1">Mediates magnesium influx to the cytosol.</text>
</comment>
<dbReference type="Gene3D" id="1.20.1110.10">
    <property type="entry name" value="Calcium-transporting ATPase, transmembrane domain"/>
    <property type="match status" value="1"/>
</dbReference>
<dbReference type="SUPFAM" id="SSF81653">
    <property type="entry name" value="Calcium ATPase, transduction domain A"/>
    <property type="match status" value="1"/>
</dbReference>
<dbReference type="SUPFAM" id="SSF81660">
    <property type="entry name" value="Metal cation-transporting ATPase, ATP-binding domain N"/>
    <property type="match status" value="1"/>
</dbReference>
<dbReference type="Gene3D" id="3.40.50.1000">
    <property type="entry name" value="HAD superfamily/HAD-like"/>
    <property type="match status" value="1"/>
</dbReference>
<organism evidence="20 21">
    <name type="scientific">Candidatus Brocadia sapporoensis</name>
    <dbReference type="NCBI Taxonomy" id="392547"/>
    <lineage>
        <taxon>Bacteria</taxon>
        <taxon>Pseudomonadati</taxon>
        <taxon>Planctomycetota</taxon>
        <taxon>Candidatus Brocadiia</taxon>
        <taxon>Candidatus Brocadiales</taxon>
        <taxon>Candidatus Brocadiaceae</taxon>
        <taxon>Candidatus Brocadia</taxon>
    </lineage>
</organism>
<feature type="transmembrane region" description="Helical" evidence="18">
    <location>
        <begin position="743"/>
        <end position="762"/>
    </location>
</feature>
<keyword evidence="6" id="KW-1003">Cell membrane</keyword>
<proteinExistence type="inferred from homology"/>
<evidence type="ECO:0000256" key="16">
    <source>
        <dbReference type="ARBA" id="ARBA00029806"/>
    </source>
</evidence>
<dbReference type="SUPFAM" id="SSF56784">
    <property type="entry name" value="HAD-like"/>
    <property type="match status" value="1"/>
</dbReference>
<dbReference type="InterPro" id="IPR006068">
    <property type="entry name" value="ATPase_P-typ_cation-transptr_C"/>
</dbReference>
<dbReference type="InterPro" id="IPR044492">
    <property type="entry name" value="P_typ_ATPase_HD_dom"/>
</dbReference>
<dbReference type="InterPro" id="IPR059000">
    <property type="entry name" value="ATPase_P-type_domA"/>
</dbReference>
<accession>A0A1V6LZQ3</accession>
<evidence type="ECO:0000256" key="11">
    <source>
        <dbReference type="ARBA" id="ARBA00022840"/>
    </source>
</evidence>
<evidence type="ECO:0000256" key="17">
    <source>
        <dbReference type="ARBA" id="ARBA00047295"/>
    </source>
</evidence>
<gene>
    <name evidence="20" type="ORF">BIY37_07730</name>
</gene>
<dbReference type="Pfam" id="PF13246">
    <property type="entry name" value="Cation_ATPase"/>
    <property type="match status" value="1"/>
</dbReference>
<dbReference type="PROSITE" id="PS00154">
    <property type="entry name" value="ATPASE_E1_E2"/>
    <property type="match status" value="1"/>
</dbReference>
<dbReference type="InterPro" id="IPR023299">
    <property type="entry name" value="ATPase_P-typ_cyto_dom_N"/>
</dbReference>
<protein>
    <recommendedName>
        <fullName evidence="5">Magnesium-transporting ATPase, P-type 1</fullName>
        <ecNumber evidence="4">7.2.2.14</ecNumber>
    </recommendedName>
    <alternativeName>
        <fullName evidence="16">Mg(2+) transport ATPase, P-type 1</fullName>
    </alternativeName>
</protein>
<dbReference type="GO" id="GO:0005886">
    <property type="term" value="C:plasma membrane"/>
    <property type="evidence" value="ECO:0007669"/>
    <property type="project" value="UniProtKB-SubCell"/>
</dbReference>
<dbReference type="SUPFAM" id="SSF81665">
    <property type="entry name" value="Calcium ATPase, transmembrane domain M"/>
    <property type="match status" value="1"/>
</dbReference>
<evidence type="ECO:0000256" key="13">
    <source>
        <dbReference type="ARBA" id="ARBA00022967"/>
    </source>
</evidence>
<evidence type="ECO:0000256" key="18">
    <source>
        <dbReference type="SAM" id="Phobius"/>
    </source>
</evidence>
<comment type="subcellular location">
    <subcellularLocation>
        <location evidence="2">Cell inner membrane</location>
        <topology evidence="2">Multi-pass membrane protein</topology>
    </subcellularLocation>
</comment>
<keyword evidence="14 18" id="KW-1133">Transmembrane helix</keyword>
<dbReference type="Pfam" id="PF00690">
    <property type="entry name" value="Cation_ATPase_N"/>
    <property type="match status" value="1"/>
</dbReference>
<dbReference type="GO" id="GO:0016887">
    <property type="term" value="F:ATP hydrolysis activity"/>
    <property type="evidence" value="ECO:0007669"/>
    <property type="project" value="InterPro"/>
</dbReference>
<dbReference type="InterPro" id="IPR008250">
    <property type="entry name" value="ATPase_P-typ_transduc_dom_A_sf"/>
</dbReference>
<evidence type="ECO:0000256" key="15">
    <source>
        <dbReference type="ARBA" id="ARBA00023136"/>
    </source>
</evidence>
<keyword evidence="10" id="KW-0547">Nucleotide-binding</keyword>
<evidence type="ECO:0000256" key="10">
    <source>
        <dbReference type="ARBA" id="ARBA00022741"/>
    </source>
</evidence>
<feature type="transmembrane region" description="Helical" evidence="18">
    <location>
        <begin position="71"/>
        <end position="90"/>
    </location>
</feature>
<evidence type="ECO:0000256" key="3">
    <source>
        <dbReference type="ARBA" id="ARBA00008746"/>
    </source>
</evidence>
<dbReference type="InterPro" id="IPR001757">
    <property type="entry name" value="P_typ_ATPase"/>
</dbReference>
<dbReference type="GO" id="GO:0015444">
    <property type="term" value="F:P-type magnesium transporter activity"/>
    <property type="evidence" value="ECO:0007669"/>
    <property type="project" value="UniProtKB-EC"/>
</dbReference>
<dbReference type="InterPro" id="IPR004014">
    <property type="entry name" value="ATPase_P-typ_cation-transptr_N"/>
</dbReference>
<dbReference type="InterPro" id="IPR023214">
    <property type="entry name" value="HAD_sf"/>
</dbReference>
<dbReference type="GO" id="GO:0005524">
    <property type="term" value="F:ATP binding"/>
    <property type="evidence" value="ECO:0007669"/>
    <property type="project" value="UniProtKB-KW"/>
</dbReference>
<dbReference type="SFLD" id="SFLDS00003">
    <property type="entry name" value="Haloacid_Dehalogenase"/>
    <property type="match status" value="1"/>
</dbReference>
<keyword evidence="21" id="KW-1185">Reference proteome</keyword>
<dbReference type="Pfam" id="PF00122">
    <property type="entry name" value="E1-E2_ATPase"/>
    <property type="match status" value="1"/>
</dbReference>
<dbReference type="SMART" id="SM00831">
    <property type="entry name" value="Cation_ATPase_N"/>
    <property type="match status" value="1"/>
</dbReference>
<evidence type="ECO:0000256" key="6">
    <source>
        <dbReference type="ARBA" id="ARBA00022475"/>
    </source>
</evidence>
<evidence type="ECO:0000256" key="12">
    <source>
        <dbReference type="ARBA" id="ARBA00022842"/>
    </source>
</evidence>
<keyword evidence="9 18" id="KW-0812">Transmembrane</keyword>
<dbReference type="Proteomes" id="UP000242219">
    <property type="component" value="Unassembled WGS sequence"/>
</dbReference>
<evidence type="ECO:0000256" key="4">
    <source>
        <dbReference type="ARBA" id="ARBA00012786"/>
    </source>
</evidence>
<dbReference type="NCBIfam" id="TIGR01524">
    <property type="entry name" value="ATPase-IIIB_Mg"/>
    <property type="match status" value="1"/>
</dbReference>
<sequence>MPVDEVLKVLGSCRNGLSMADAAERLQHFGYNTVLERKRGRLLWLFLSRFLNPLVLILVCAASLAVVLHDWLDATIVLAIIFISNVLSFLQERHASNVVEKLRRQVSAKTTVLRNSQRQIIPSENVVPGDIIQLSAGSLIPADGILLEAKDFFVSQAFLTGETFPVEKSPDLVPKDADLAERNNSVFMGTSVRSGTATALVVRTARDTVYGQISRKLVLGRLETEFERGIRHLGGLLIKIMVIIVVAVLAANILLHHPTIEMLLFAMALAVGLTPELLPAIFTITLARGAKDMAKHGVIVKRLNAIENLGSMDVLCTDKTGTLTEGVVQLDDTLDFQGFSSDAVLYLSYLNARLETGLDNHLDAAIIRRAEAAGMNVLDYHKLDEIPYDFVRKRLSIVVCKEQDAQPLLITKGSLQDVLEVCDRVQNGDNAEMLADEARSQIFRQFFDWSQQGYRVLGIAQKRLQAKARYERADEQTMVFMGFLRFFDPPEPGVRQTLEGLRHLGVDLKIITGDNHLVARHVAEAVGMNVNRILTGKELSKMKDEALWHLAPLATVFAEVDPNQKERIILALQKTGHVVGYLGDGINDAPALYAADVGISVDKAVDVAKEVADFVLLEHDLEVLRQGIDEGRRTFANTLKYIFITTSANFGNMISMAFASLVLPFLPLLAKQILLNNFLSDIPSLGIAGDNVDREWESTPHRWNIRMIRNFMITFGLISTIFDMLTFWALLHLVGEEPESFRTGWFVESLLTELLIILVLRTYKPFYKSRPGRFLSYAIPIVLIITVLLPYLPVNSFFGFVPIPVQAIVVLVGITVLYVAISELSKRIFYRSLD</sequence>
<reference evidence="20 21" key="1">
    <citation type="journal article" date="2016" name="Genome Announc.">
        <title>Draft Genome Sequence of the Anaerobic Ammonium-Oxidizing Bacterium 'Candidatus Brocadia sp. 40'.</title>
        <authorList>
            <person name="Ali M."/>
            <person name="Haroon M.F."/>
            <person name="Narita Y."/>
            <person name="Zhang L."/>
            <person name="Rangel Shaw D."/>
            <person name="Okabe S."/>
            <person name="Saikaly P.E."/>
        </authorList>
    </citation>
    <scope>NUCLEOTIDE SEQUENCE [LARGE SCALE GENOMIC DNA]</scope>
    <source>
        <strain evidence="20 21">40</strain>
    </source>
</reference>
<keyword evidence="7" id="KW-0997">Cell inner membrane</keyword>
<keyword evidence="15 18" id="KW-0472">Membrane</keyword>
<evidence type="ECO:0000259" key="19">
    <source>
        <dbReference type="SMART" id="SM00831"/>
    </source>
</evidence>
<keyword evidence="12" id="KW-0460">Magnesium</keyword>
<evidence type="ECO:0000256" key="9">
    <source>
        <dbReference type="ARBA" id="ARBA00022692"/>
    </source>
</evidence>
<feature type="transmembrane region" description="Helical" evidence="18">
    <location>
        <begin position="711"/>
        <end position="731"/>
    </location>
</feature>
<feature type="transmembrane region" description="Helical" evidence="18">
    <location>
        <begin position="236"/>
        <end position="256"/>
    </location>
</feature>
<evidence type="ECO:0000256" key="5">
    <source>
        <dbReference type="ARBA" id="ARBA00013555"/>
    </source>
</evidence>
<dbReference type="InterPro" id="IPR018303">
    <property type="entry name" value="ATPase_P-typ_P_site"/>
</dbReference>
<dbReference type="SFLD" id="SFLDG00002">
    <property type="entry name" value="C1.7:_P-type_atpase_like"/>
    <property type="match status" value="1"/>
</dbReference>
<dbReference type="Gene3D" id="3.40.1110.10">
    <property type="entry name" value="Calcium-transporting ATPase, cytoplasmic domain N"/>
    <property type="match status" value="1"/>
</dbReference>
<keyword evidence="11" id="KW-0067">ATP-binding</keyword>
<dbReference type="PRINTS" id="PR01836">
    <property type="entry name" value="MGATPASE"/>
</dbReference>
<evidence type="ECO:0000313" key="21">
    <source>
        <dbReference type="Proteomes" id="UP000242219"/>
    </source>
</evidence>
<comment type="similarity">
    <text evidence="3">Belongs to the cation transport ATPase (P-type) (TC 3.A.3) family. Type IIIB subfamily.</text>
</comment>
<dbReference type="InterPro" id="IPR036412">
    <property type="entry name" value="HAD-like_sf"/>
</dbReference>
<evidence type="ECO:0000256" key="8">
    <source>
        <dbReference type="ARBA" id="ARBA00022553"/>
    </source>
</evidence>
<comment type="catalytic activity">
    <reaction evidence="17">
        <text>Mg(2+)(out) + ATP + H2O = Mg(2+)(in) + ADP + phosphate + H(+)</text>
        <dbReference type="Rhea" id="RHEA:10260"/>
        <dbReference type="ChEBI" id="CHEBI:15377"/>
        <dbReference type="ChEBI" id="CHEBI:15378"/>
        <dbReference type="ChEBI" id="CHEBI:18420"/>
        <dbReference type="ChEBI" id="CHEBI:30616"/>
        <dbReference type="ChEBI" id="CHEBI:43474"/>
        <dbReference type="ChEBI" id="CHEBI:456216"/>
        <dbReference type="EC" id="7.2.2.14"/>
    </reaction>
</comment>
<dbReference type="AlphaFoldDB" id="A0A1V6LZQ3"/>